<reference evidence="3 4" key="1">
    <citation type="journal article" date="2015" name="Genome Announc.">
        <title>Draft Genome Sequence and Gene Annotation of the Entomopathogenic Fungus Verticillium hemipterigenum.</title>
        <authorList>
            <person name="Horn F."/>
            <person name="Habel A."/>
            <person name="Scharf D.H."/>
            <person name="Dworschak J."/>
            <person name="Brakhage A.A."/>
            <person name="Guthke R."/>
            <person name="Hertweck C."/>
            <person name="Linde J."/>
        </authorList>
    </citation>
    <scope>NUCLEOTIDE SEQUENCE [LARGE SCALE GENOMIC DNA]</scope>
</reference>
<sequence length="443" mass="49128">MRLLSTTSSLYLHFHSLLHPKSRRRIVLKMPPQDLTLPKRKRGRPSNASKIAEANARAQAGLPPRPASTRRKKKSSTFNTSQYIASRRSALDTFASASRAAEPARRPAVAAGRRNIPQPTSGPIFQRQARDDFDSPVPERPRPATTVGHGNRRVDRDADSEAEADDDAMPPSPPKDYPHVASRFRRVHVSKIKNDWSPLAEPTRVTISKILQLAHRPIIQRQAKNNTRRAHTMNALRIITGRIGKKISRGLPFPPASMTPVRGRGSGAAGRPRNTVDGGREAELNFESVLDAKRALERQLDPALHAIDLLVQEKERLLEQLEMDRQKLGNLEAASKAQARENRELLRRAHPLAPDEHAEKGEDGDTTALPSEEASVINPFTHPASKRVAPLIPELAKHMESLQSNLEQTSGLIPEIAHSKAVLQDLLSRCLDSNTYERVILGP</sequence>
<feature type="region of interest" description="Disordered" evidence="2">
    <location>
        <begin position="350"/>
        <end position="369"/>
    </location>
</feature>
<dbReference type="OrthoDB" id="2420947at2759"/>
<dbReference type="EMBL" id="CDHN01000001">
    <property type="protein sequence ID" value="CEJ79936.1"/>
    <property type="molecule type" value="Genomic_DNA"/>
</dbReference>
<dbReference type="AlphaFoldDB" id="A0A0A1SPK3"/>
<evidence type="ECO:0000256" key="2">
    <source>
        <dbReference type="SAM" id="MobiDB-lite"/>
    </source>
</evidence>
<feature type="compositionally biased region" description="Basic and acidic residues" evidence="2">
    <location>
        <begin position="350"/>
        <end position="363"/>
    </location>
</feature>
<keyword evidence="4" id="KW-1185">Reference proteome</keyword>
<evidence type="ECO:0000256" key="1">
    <source>
        <dbReference type="SAM" id="Coils"/>
    </source>
</evidence>
<keyword evidence="1" id="KW-0175">Coiled coil</keyword>
<accession>A0A0A1SPK3</accession>
<protein>
    <recommendedName>
        <fullName evidence="5">Kinetochore protein fta7</fullName>
    </recommendedName>
</protein>
<dbReference type="InterPro" id="IPR025212">
    <property type="entry name" value="CAD_CENP-Q"/>
</dbReference>
<feature type="region of interest" description="Disordered" evidence="2">
    <location>
        <begin position="249"/>
        <end position="278"/>
    </location>
</feature>
<evidence type="ECO:0000313" key="4">
    <source>
        <dbReference type="Proteomes" id="UP000039046"/>
    </source>
</evidence>
<feature type="region of interest" description="Disordered" evidence="2">
    <location>
        <begin position="31"/>
        <end position="180"/>
    </location>
</feature>
<feature type="compositionally biased region" description="Low complexity" evidence="2">
    <location>
        <begin position="95"/>
        <end position="114"/>
    </location>
</feature>
<evidence type="ECO:0008006" key="5">
    <source>
        <dbReference type="Google" id="ProtNLM"/>
    </source>
</evidence>
<feature type="compositionally biased region" description="Basic and acidic residues" evidence="2">
    <location>
        <begin position="128"/>
        <end position="142"/>
    </location>
</feature>
<dbReference type="STRING" id="1531966.A0A0A1SPK3"/>
<gene>
    <name evidence="3" type="ORF">VHEMI00147</name>
</gene>
<name>A0A0A1SPK3_9HYPO</name>
<dbReference type="HOGENOM" id="CLU_023691_0_0_1"/>
<organism evidence="3 4">
    <name type="scientific">[Torrubiella] hemipterigena</name>
    <dbReference type="NCBI Taxonomy" id="1531966"/>
    <lineage>
        <taxon>Eukaryota</taxon>
        <taxon>Fungi</taxon>
        <taxon>Dikarya</taxon>
        <taxon>Ascomycota</taxon>
        <taxon>Pezizomycotina</taxon>
        <taxon>Sordariomycetes</taxon>
        <taxon>Hypocreomycetidae</taxon>
        <taxon>Hypocreales</taxon>
        <taxon>Clavicipitaceae</taxon>
        <taxon>Clavicipitaceae incertae sedis</taxon>
        <taxon>'Torrubiella' clade</taxon>
    </lineage>
</organism>
<feature type="coiled-coil region" evidence="1">
    <location>
        <begin position="304"/>
        <end position="348"/>
    </location>
</feature>
<dbReference type="Proteomes" id="UP000039046">
    <property type="component" value="Unassembled WGS sequence"/>
</dbReference>
<evidence type="ECO:0000313" key="3">
    <source>
        <dbReference type="EMBL" id="CEJ79936.1"/>
    </source>
</evidence>
<proteinExistence type="predicted"/>
<dbReference type="Pfam" id="PF13094">
    <property type="entry name" value="CENP-Q"/>
    <property type="match status" value="1"/>
</dbReference>